<name>Q12VX9_METBU</name>
<dbReference type="KEGG" id="mbu:Mbur_1490"/>
<dbReference type="HOGENOM" id="CLU_1084210_0_0_2"/>
<dbReference type="STRING" id="259564.Mbur_1490"/>
<sequence length="246" mass="27349">MTQEDNDRGDKAVSETVGFILLFGVVVIGMSFIYVTGYPILQSNMDSSIFQGAEQSFIVMQSDMKMVSFDQTPVKNMNLKLHSAGMWIDSTPFMDITYNGTSTHYPIGKIEYMKGERSLAYENGAVMAQYDTGSKIMLSDPRIYSTIIGGDDITTIGIVQVNGNGGSSGSSVITLKMEHNDTVLTRTDIPVNVSLKMNSDYAYVWRDYFEDIGFATSPVINETYFEAYKNDTFLIIGHNIVDTRIT</sequence>
<keyword evidence="3" id="KW-1185">Reference proteome</keyword>
<proteinExistence type="predicted"/>
<dbReference type="AlphaFoldDB" id="Q12VX9"/>
<evidence type="ECO:0000256" key="1">
    <source>
        <dbReference type="SAM" id="Phobius"/>
    </source>
</evidence>
<dbReference type="GeneID" id="3998388"/>
<dbReference type="OrthoDB" id="118051at2157"/>
<keyword evidence="1" id="KW-1133">Transmembrane helix</keyword>
<gene>
    <name evidence="2" type="ordered locus">Mbur_1490</name>
</gene>
<dbReference type="EMBL" id="CP000300">
    <property type="protein sequence ID" value="ABE52397.1"/>
    <property type="molecule type" value="Genomic_DNA"/>
</dbReference>
<dbReference type="InterPro" id="IPR055713">
    <property type="entry name" value="DUF7289"/>
</dbReference>
<protein>
    <submittedName>
        <fullName evidence="2">Uncharacterized protein</fullName>
    </submittedName>
</protein>
<dbReference type="RefSeq" id="WP_011499541.1">
    <property type="nucleotide sequence ID" value="NC_007955.1"/>
</dbReference>
<accession>Q12VX9</accession>
<reference evidence="3" key="1">
    <citation type="journal article" date="2009" name="ISME J.">
        <title>The genome sequence of the psychrophilic archaeon, Methanococcoides burtonii: the role of genome evolution in cold adaptation.</title>
        <authorList>
            <person name="Allen M.A."/>
            <person name="Lauro F.M."/>
            <person name="Williams T.J."/>
            <person name="Burg D."/>
            <person name="Siddiqui K.S."/>
            <person name="De Francisci D."/>
            <person name="Chong K.W."/>
            <person name="Pilak O."/>
            <person name="Chew H.H."/>
            <person name="De Maere M.Z."/>
            <person name="Ting L."/>
            <person name="Katrib M."/>
            <person name="Ng C."/>
            <person name="Sowers K.R."/>
            <person name="Galperin M.Y."/>
            <person name="Anderson I.J."/>
            <person name="Ivanova N."/>
            <person name="Dalin E."/>
            <person name="Martinez M."/>
            <person name="Lapidus A."/>
            <person name="Hauser L."/>
            <person name="Land M."/>
            <person name="Thomas T."/>
            <person name="Cavicchioli R."/>
        </authorList>
    </citation>
    <scope>NUCLEOTIDE SEQUENCE [LARGE SCALE GENOMIC DNA]</scope>
    <source>
        <strain evidence="3">DSM 6242 / NBRC 107633 / OCM 468 / ACE-M</strain>
    </source>
</reference>
<evidence type="ECO:0000313" key="2">
    <source>
        <dbReference type="EMBL" id="ABE52397.1"/>
    </source>
</evidence>
<dbReference type="Pfam" id="PF23960">
    <property type="entry name" value="DUF7289"/>
    <property type="match status" value="1"/>
</dbReference>
<dbReference type="Proteomes" id="UP000001979">
    <property type="component" value="Chromosome"/>
</dbReference>
<feature type="transmembrane region" description="Helical" evidence="1">
    <location>
        <begin position="20"/>
        <end position="41"/>
    </location>
</feature>
<evidence type="ECO:0000313" key="3">
    <source>
        <dbReference type="Proteomes" id="UP000001979"/>
    </source>
</evidence>
<keyword evidence="1" id="KW-0812">Transmembrane</keyword>
<keyword evidence="1" id="KW-0472">Membrane</keyword>
<organism evidence="2 3">
    <name type="scientific">Methanococcoides burtonii (strain DSM 6242 / NBRC 107633 / OCM 468 / ACE-M)</name>
    <dbReference type="NCBI Taxonomy" id="259564"/>
    <lineage>
        <taxon>Archaea</taxon>
        <taxon>Methanobacteriati</taxon>
        <taxon>Methanobacteriota</taxon>
        <taxon>Stenosarchaea group</taxon>
        <taxon>Methanomicrobia</taxon>
        <taxon>Methanosarcinales</taxon>
        <taxon>Methanosarcinaceae</taxon>
        <taxon>Methanococcoides</taxon>
    </lineage>
</organism>